<dbReference type="InterPro" id="IPR050090">
    <property type="entry name" value="Tyrosine_recombinase_XerCD"/>
</dbReference>
<feature type="domain" description="Tyr recombinase" evidence="4">
    <location>
        <begin position="73"/>
        <end position="275"/>
    </location>
</feature>
<dbReference type="GO" id="GO:0006310">
    <property type="term" value="P:DNA recombination"/>
    <property type="evidence" value="ECO:0007669"/>
    <property type="project" value="UniProtKB-KW"/>
</dbReference>
<organism evidence="5 6">
    <name type="scientific">Eubacterium plexicaudatum ASF492</name>
    <dbReference type="NCBI Taxonomy" id="1235802"/>
    <lineage>
        <taxon>Bacteria</taxon>
        <taxon>Bacillati</taxon>
        <taxon>Bacillota</taxon>
        <taxon>Clostridia</taxon>
        <taxon>Eubacteriales</taxon>
        <taxon>Eubacteriaceae</taxon>
        <taxon>Eubacterium</taxon>
    </lineage>
</organism>
<comment type="caution">
    <text evidence="5">The sequence shown here is derived from an EMBL/GenBank/DDBJ whole genome shotgun (WGS) entry which is preliminary data.</text>
</comment>
<dbReference type="PANTHER" id="PTHR30349">
    <property type="entry name" value="PHAGE INTEGRASE-RELATED"/>
    <property type="match status" value="1"/>
</dbReference>
<reference evidence="5 6" key="1">
    <citation type="journal article" date="2014" name="Genome Announc.">
        <title>Draft genome sequences of the altered schaedler flora, a defined bacterial community from gnotobiotic mice.</title>
        <authorList>
            <person name="Wannemuehler M.J."/>
            <person name="Overstreet A.M."/>
            <person name="Ward D.V."/>
            <person name="Phillips G.J."/>
        </authorList>
    </citation>
    <scope>NUCLEOTIDE SEQUENCE [LARGE SCALE GENOMIC DNA]</scope>
    <source>
        <strain evidence="5 6">ASF492</strain>
    </source>
</reference>
<comment type="similarity">
    <text evidence="1">Belongs to the 'phage' integrase family.</text>
</comment>
<dbReference type="Pfam" id="PF00589">
    <property type="entry name" value="Phage_integrase"/>
    <property type="match status" value="1"/>
</dbReference>
<keyword evidence="2" id="KW-0238">DNA-binding</keyword>
<dbReference type="GO" id="GO:0003677">
    <property type="term" value="F:DNA binding"/>
    <property type="evidence" value="ECO:0007669"/>
    <property type="project" value="UniProtKB-KW"/>
</dbReference>
<accession>N1ZH08</accession>
<keyword evidence="3" id="KW-0233">DNA recombination</keyword>
<evidence type="ECO:0000313" key="6">
    <source>
        <dbReference type="Proteomes" id="UP000012589"/>
    </source>
</evidence>
<dbReference type="HOGENOM" id="CLU_027562_10_1_9"/>
<evidence type="ECO:0000256" key="1">
    <source>
        <dbReference type="ARBA" id="ARBA00008857"/>
    </source>
</evidence>
<dbReference type="PANTHER" id="PTHR30349:SF41">
    <property type="entry name" value="INTEGRASE_RECOMBINASE PROTEIN MJ0367-RELATED"/>
    <property type="match status" value="1"/>
</dbReference>
<dbReference type="PROSITE" id="PS51898">
    <property type="entry name" value="TYR_RECOMBINASE"/>
    <property type="match status" value="1"/>
</dbReference>
<dbReference type="STRING" id="1235802.C823_06265"/>
<dbReference type="eggNOG" id="COG0582">
    <property type="taxonomic scope" value="Bacteria"/>
</dbReference>
<evidence type="ECO:0000313" key="5">
    <source>
        <dbReference type="EMBL" id="EMZ16272.1"/>
    </source>
</evidence>
<name>N1ZH08_9FIRM</name>
<dbReference type="EMBL" id="AQFT01000240">
    <property type="protein sequence ID" value="EMZ16272.1"/>
    <property type="molecule type" value="Genomic_DNA"/>
</dbReference>
<proteinExistence type="inferred from homology"/>
<dbReference type="Proteomes" id="UP000012589">
    <property type="component" value="Unassembled WGS sequence"/>
</dbReference>
<dbReference type="AlphaFoldDB" id="N1ZH08"/>
<dbReference type="PATRIC" id="fig|1235802.3.peg.6629"/>
<gene>
    <name evidence="5" type="ORF">C823_06265</name>
</gene>
<evidence type="ECO:0000256" key="2">
    <source>
        <dbReference type="ARBA" id="ARBA00023125"/>
    </source>
</evidence>
<evidence type="ECO:0000256" key="3">
    <source>
        <dbReference type="ARBA" id="ARBA00023172"/>
    </source>
</evidence>
<sequence>MLGRYVQFAGARTSSPVPVKDTTDEFLSSLAGSPGTLYQMVSVLREFSSYLLAHGFKEAYMIPPKTASQPTAENPYFFTEKEVNAFFEKLDAIKPNRSFRGREIVLPALFRLLYCCGLRCKEVRTLLRVNVHTQDHYIDVIQSKGPKSRRIFISHELAGYLADYDVRIGILFPGREYYFPSSTGGCYSSLFVSSNFRRFWMEAFPSFEMGTRPRAYDFRHHFAWSNLNRWAAEGLDLNVMLPYLMRYMGHQSVSGTLYYFHFVPEFFPTYKSMTDALEDVIPEVSYEE</sequence>
<dbReference type="InterPro" id="IPR011010">
    <property type="entry name" value="DNA_brk_join_enz"/>
</dbReference>
<dbReference type="Gene3D" id="1.10.443.10">
    <property type="entry name" value="Intergrase catalytic core"/>
    <property type="match status" value="1"/>
</dbReference>
<protein>
    <recommendedName>
        <fullName evidence="4">Tyr recombinase domain-containing protein</fullName>
    </recommendedName>
</protein>
<dbReference type="SUPFAM" id="SSF56349">
    <property type="entry name" value="DNA breaking-rejoining enzymes"/>
    <property type="match status" value="1"/>
</dbReference>
<keyword evidence="6" id="KW-1185">Reference proteome</keyword>
<dbReference type="InterPro" id="IPR002104">
    <property type="entry name" value="Integrase_catalytic"/>
</dbReference>
<evidence type="ECO:0000259" key="4">
    <source>
        <dbReference type="PROSITE" id="PS51898"/>
    </source>
</evidence>
<dbReference type="GO" id="GO:0015074">
    <property type="term" value="P:DNA integration"/>
    <property type="evidence" value="ECO:0007669"/>
    <property type="project" value="InterPro"/>
</dbReference>
<dbReference type="InterPro" id="IPR013762">
    <property type="entry name" value="Integrase-like_cat_sf"/>
</dbReference>